<dbReference type="PROSITE" id="PS50262">
    <property type="entry name" value="G_PROTEIN_RECEP_F1_2"/>
    <property type="match status" value="1"/>
</dbReference>
<dbReference type="CDD" id="cd00637">
    <property type="entry name" value="7tm_classA_rhodopsin-like"/>
    <property type="match status" value="1"/>
</dbReference>
<name>A0A8B8DQ72_CRAVI</name>
<dbReference type="Pfam" id="PF00001">
    <property type="entry name" value="7tm_1"/>
    <property type="match status" value="1"/>
</dbReference>
<evidence type="ECO:0000256" key="10">
    <source>
        <dbReference type="SAM" id="Phobius"/>
    </source>
</evidence>
<keyword evidence="12" id="KW-1185">Reference proteome</keyword>
<evidence type="ECO:0000256" key="1">
    <source>
        <dbReference type="ARBA" id="ARBA00004141"/>
    </source>
</evidence>
<dbReference type="Gene3D" id="1.20.1070.10">
    <property type="entry name" value="Rhodopsin 7-helix transmembrane proteins"/>
    <property type="match status" value="1"/>
</dbReference>
<dbReference type="PANTHER" id="PTHR24238:SF47">
    <property type="entry name" value="ECDYSTEROIDS_DOPAMINE RECEPTOR-RELATED"/>
    <property type="match status" value="1"/>
</dbReference>
<dbReference type="KEGG" id="cvn:111128578"/>
<feature type="transmembrane region" description="Helical" evidence="10">
    <location>
        <begin position="86"/>
        <end position="109"/>
    </location>
</feature>
<feature type="transmembrane region" description="Helical" evidence="10">
    <location>
        <begin position="129"/>
        <end position="147"/>
    </location>
</feature>
<comment type="similarity">
    <text evidence="8">Belongs to the G-protein coupled receptor 1 family.</text>
</comment>
<dbReference type="OrthoDB" id="5969463at2759"/>
<evidence type="ECO:0000313" key="12">
    <source>
        <dbReference type="Proteomes" id="UP000694844"/>
    </source>
</evidence>
<dbReference type="RefSeq" id="XP_022329965.1">
    <property type="nucleotide sequence ID" value="XM_022474257.1"/>
</dbReference>
<dbReference type="InterPro" id="IPR000276">
    <property type="entry name" value="GPCR_Rhodpsn"/>
</dbReference>
<dbReference type="PROSITE" id="PS00237">
    <property type="entry name" value="G_PROTEIN_RECEP_F1_1"/>
    <property type="match status" value="1"/>
</dbReference>
<evidence type="ECO:0000256" key="2">
    <source>
        <dbReference type="ARBA" id="ARBA00022692"/>
    </source>
</evidence>
<evidence type="ECO:0000256" key="3">
    <source>
        <dbReference type="ARBA" id="ARBA00022989"/>
    </source>
</evidence>
<dbReference type="InterPro" id="IPR017452">
    <property type="entry name" value="GPCR_Rhodpsn_7TM"/>
</dbReference>
<keyword evidence="3 10" id="KW-1133">Transmembrane helix</keyword>
<dbReference type="AlphaFoldDB" id="A0A8B8DQ72"/>
<evidence type="ECO:0000256" key="7">
    <source>
        <dbReference type="ARBA" id="ARBA00023224"/>
    </source>
</evidence>
<evidence type="ECO:0000256" key="5">
    <source>
        <dbReference type="ARBA" id="ARBA00023136"/>
    </source>
</evidence>
<dbReference type="SUPFAM" id="SSF81321">
    <property type="entry name" value="Family A G protein-coupled receptor-like"/>
    <property type="match status" value="1"/>
</dbReference>
<feature type="transmembrane region" description="Helical" evidence="10">
    <location>
        <begin position="323"/>
        <end position="346"/>
    </location>
</feature>
<dbReference type="Proteomes" id="UP000694844">
    <property type="component" value="Chromosome 4"/>
</dbReference>
<dbReference type="PANTHER" id="PTHR24238">
    <property type="entry name" value="G-PROTEIN COUPLED RECEPTOR"/>
    <property type="match status" value="1"/>
</dbReference>
<evidence type="ECO:0000313" key="13">
    <source>
        <dbReference type="RefSeq" id="XP_022329965.1"/>
    </source>
</evidence>
<dbReference type="GeneID" id="111128578"/>
<evidence type="ECO:0000256" key="6">
    <source>
        <dbReference type="ARBA" id="ARBA00023170"/>
    </source>
</evidence>
<feature type="domain" description="G-protein coupled receptors family 1 profile" evidence="11">
    <location>
        <begin position="69"/>
        <end position="381"/>
    </location>
</feature>
<keyword evidence="2 8" id="KW-0812">Transmembrane</keyword>
<proteinExistence type="inferred from homology"/>
<feature type="transmembrane region" description="Helical" evidence="10">
    <location>
        <begin position="56"/>
        <end position="79"/>
    </location>
</feature>
<feature type="transmembrane region" description="Helical" evidence="10">
    <location>
        <begin position="358"/>
        <end position="384"/>
    </location>
</feature>
<feature type="region of interest" description="Disordered" evidence="9">
    <location>
        <begin position="290"/>
        <end position="313"/>
    </location>
</feature>
<evidence type="ECO:0000256" key="9">
    <source>
        <dbReference type="SAM" id="MobiDB-lite"/>
    </source>
</evidence>
<protein>
    <submittedName>
        <fullName evidence="13">Cholecystokinin receptor type A-like</fullName>
    </submittedName>
</protein>
<feature type="transmembrane region" description="Helical" evidence="10">
    <location>
        <begin position="217"/>
        <end position="241"/>
    </location>
</feature>
<sequence>MSTRNQFQGNVTMNYSDNNITTRFPFNDDSSSVQNEVVLTLEALNQVEVERRLAPMIYLGILIFLGVPGNLTVLVVYLLKFETSTYRTFIVALALIDLVGSAVCMPFEIIEMNFQYTFYAVAACKFFRFNNTFIALTSIFILIFLSVDRYRRVCRPLKPQMTVCTSRILCGVAALLAIFFSWPIFFLLGTRHVELPNNITGYDCSTNDLYRKTIYPLVHNAILFLVFVIAIISLIVLYILIGRKIIKHVKFRNTFKTSKSSSVSSRKTSSVKLSNDGPEGVVLVKMNKMTSSTDATKQPNPIEKNPQAAKTKEEKASNKITKIAFAICLAFILSYLPHLTITIWTAVKGGFIAPPGPIVSAVLPIVTRSIFINNIVNPFIYGFLDRRFRKIVLSYLCKK</sequence>
<comment type="subcellular location">
    <subcellularLocation>
        <location evidence="1">Membrane</location>
        <topology evidence="1">Multi-pass membrane protein</topology>
    </subcellularLocation>
</comment>
<evidence type="ECO:0000256" key="4">
    <source>
        <dbReference type="ARBA" id="ARBA00023040"/>
    </source>
</evidence>
<keyword evidence="7 8" id="KW-0807">Transducer</keyword>
<evidence type="ECO:0000256" key="8">
    <source>
        <dbReference type="RuleBase" id="RU000688"/>
    </source>
</evidence>
<gene>
    <name evidence="13" type="primary">LOC111128578</name>
</gene>
<dbReference type="PRINTS" id="PR00237">
    <property type="entry name" value="GPCRRHODOPSN"/>
</dbReference>
<evidence type="ECO:0000259" key="11">
    <source>
        <dbReference type="PROSITE" id="PS50262"/>
    </source>
</evidence>
<feature type="compositionally biased region" description="Polar residues" evidence="9">
    <location>
        <begin position="290"/>
        <end position="299"/>
    </location>
</feature>
<dbReference type="GO" id="GO:0004930">
    <property type="term" value="F:G protein-coupled receptor activity"/>
    <property type="evidence" value="ECO:0007669"/>
    <property type="project" value="UniProtKB-KW"/>
</dbReference>
<accession>A0A8B8DQ72</accession>
<keyword evidence="5 10" id="KW-0472">Membrane</keyword>
<feature type="transmembrane region" description="Helical" evidence="10">
    <location>
        <begin position="168"/>
        <end position="188"/>
    </location>
</feature>
<keyword evidence="6 8" id="KW-0675">Receptor</keyword>
<organism evidence="12 13">
    <name type="scientific">Crassostrea virginica</name>
    <name type="common">Eastern oyster</name>
    <dbReference type="NCBI Taxonomy" id="6565"/>
    <lineage>
        <taxon>Eukaryota</taxon>
        <taxon>Metazoa</taxon>
        <taxon>Spiralia</taxon>
        <taxon>Lophotrochozoa</taxon>
        <taxon>Mollusca</taxon>
        <taxon>Bivalvia</taxon>
        <taxon>Autobranchia</taxon>
        <taxon>Pteriomorphia</taxon>
        <taxon>Ostreida</taxon>
        <taxon>Ostreoidea</taxon>
        <taxon>Ostreidae</taxon>
        <taxon>Crassostrea</taxon>
    </lineage>
</organism>
<keyword evidence="4 8" id="KW-0297">G-protein coupled receptor</keyword>
<dbReference type="GO" id="GO:0016020">
    <property type="term" value="C:membrane"/>
    <property type="evidence" value="ECO:0007669"/>
    <property type="project" value="UniProtKB-SubCell"/>
</dbReference>
<reference evidence="13" key="1">
    <citation type="submission" date="2025-08" db="UniProtKB">
        <authorList>
            <consortium name="RefSeq"/>
        </authorList>
    </citation>
    <scope>IDENTIFICATION</scope>
    <source>
        <tissue evidence="13">Whole sample</tissue>
    </source>
</reference>